<evidence type="ECO:0008006" key="2">
    <source>
        <dbReference type="Google" id="ProtNLM"/>
    </source>
</evidence>
<protein>
    <recommendedName>
        <fullName evidence="2">Methyltransferase type 11 domain-containing protein</fullName>
    </recommendedName>
</protein>
<proteinExistence type="predicted"/>
<reference evidence="1" key="1">
    <citation type="submission" date="2018-05" db="EMBL/GenBank/DDBJ databases">
        <authorList>
            <person name="Lanie J.A."/>
            <person name="Ng W.-L."/>
            <person name="Kazmierczak K.M."/>
            <person name="Andrzejewski T.M."/>
            <person name="Davidsen T.M."/>
            <person name="Wayne K.J."/>
            <person name="Tettelin H."/>
            <person name="Glass J.I."/>
            <person name="Rusch D."/>
            <person name="Podicherti R."/>
            <person name="Tsui H.-C.T."/>
            <person name="Winkler M.E."/>
        </authorList>
    </citation>
    <scope>NUCLEOTIDE SEQUENCE</scope>
</reference>
<sequence>KSDVDFKRRIHKNYLKIQLSDLSVELFSVENFLYIEDVIRITDEIGLEIIDIFGDYNKGQYDENSNEIIFICKKRKFY</sequence>
<feature type="non-terminal residue" evidence="1">
    <location>
        <position position="1"/>
    </location>
</feature>
<evidence type="ECO:0000313" key="1">
    <source>
        <dbReference type="EMBL" id="SVD59308.1"/>
    </source>
</evidence>
<gene>
    <name evidence="1" type="ORF">METZ01_LOCUS412162</name>
</gene>
<dbReference type="AlphaFoldDB" id="A0A382WMG2"/>
<dbReference type="EMBL" id="UINC01160578">
    <property type="protein sequence ID" value="SVD59308.1"/>
    <property type="molecule type" value="Genomic_DNA"/>
</dbReference>
<organism evidence="1">
    <name type="scientific">marine metagenome</name>
    <dbReference type="NCBI Taxonomy" id="408172"/>
    <lineage>
        <taxon>unclassified sequences</taxon>
        <taxon>metagenomes</taxon>
        <taxon>ecological metagenomes</taxon>
    </lineage>
</organism>
<name>A0A382WMG2_9ZZZZ</name>
<accession>A0A382WMG2</accession>